<reference evidence="1" key="1">
    <citation type="journal article" date="2015" name="Nature">
        <title>Complex archaea that bridge the gap between prokaryotes and eukaryotes.</title>
        <authorList>
            <person name="Spang A."/>
            <person name="Saw J.H."/>
            <person name="Jorgensen S.L."/>
            <person name="Zaremba-Niedzwiedzka K."/>
            <person name="Martijn J."/>
            <person name="Lind A.E."/>
            <person name="van Eijk R."/>
            <person name="Schleper C."/>
            <person name="Guy L."/>
            <person name="Ettema T.J."/>
        </authorList>
    </citation>
    <scope>NUCLEOTIDE SEQUENCE</scope>
</reference>
<sequence>MEKTYLTTKEFEDLLEYSCSIPTGTTLGKKWKRHIYCFRLEGRTLYGWAHPPGATIISDEWHQGEYVKSEKPGFVDIRWTEIIVAGPMEIDKAIIKFEDRGRRE</sequence>
<evidence type="ECO:0000313" key="1">
    <source>
        <dbReference type="EMBL" id="KKK78695.1"/>
    </source>
</evidence>
<dbReference type="EMBL" id="LAZR01054375">
    <property type="protein sequence ID" value="KKK78695.1"/>
    <property type="molecule type" value="Genomic_DNA"/>
</dbReference>
<name>A0A0F8YXW1_9ZZZZ</name>
<protein>
    <submittedName>
        <fullName evidence="1">Uncharacterized protein</fullName>
    </submittedName>
</protein>
<accession>A0A0F8YXW1</accession>
<dbReference type="AlphaFoldDB" id="A0A0F8YXW1"/>
<proteinExistence type="predicted"/>
<gene>
    <name evidence="1" type="ORF">LCGC14_2840980</name>
</gene>
<comment type="caution">
    <text evidence="1">The sequence shown here is derived from an EMBL/GenBank/DDBJ whole genome shotgun (WGS) entry which is preliminary data.</text>
</comment>
<organism evidence="1">
    <name type="scientific">marine sediment metagenome</name>
    <dbReference type="NCBI Taxonomy" id="412755"/>
    <lineage>
        <taxon>unclassified sequences</taxon>
        <taxon>metagenomes</taxon>
        <taxon>ecological metagenomes</taxon>
    </lineage>
</organism>